<evidence type="ECO:0000313" key="1">
    <source>
        <dbReference type="EMBL" id="KAF6747813.1"/>
    </source>
</evidence>
<comment type="caution">
    <text evidence="1">The sequence shown here is derived from an EMBL/GenBank/DDBJ whole genome shotgun (WGS) entry which is preliminary data.</text>
</comment>
<reference evidence="1 2" key="1">
    <citation type="submission" date="2020-07" db="EMBL/GenBank/DDBJ databases">
        <title>Comparative genomics of pyrophilous fungi reveals a link between fire events and developmental genes.</title>
        <authorList>
            <consortium name="DOE Joint Genome Institute"/>
            <person name="Steindorff A.S."/>
            <person name="Carver A."/>
            <person name="Calhoun S."/>
            <person name="Stillman K."/>
            <person name="Liu H."/>
            <person name="Lipzen A."/>
            <person name="Pangilinan J."/>
            <person name="Labutti K."/>
            <person name="Bruns T.D."/>
            <person name="Grigoriev I.V."/>
        </authorList>
    </citation>
    <scope>NUCLEOTIDE SEQUENCE [LARGE SCALE GENOMIC DNA]</scope>
    <source>
        <strain evidence="1 2">CBS 144469</strain>
    </source>
</reference>
<sequence length="222" mass="25082">MSPLSPFERFLASSQITLHAKLFDRMPAGDLMRLSKTSTVLREVMEIYQQKRWNIDRFLGCWFWDSGTFRATLARTGAVISGSQALRFMDRLGPSPRSDLDIITRVGGVLALTRYVESHGYTRVERPRNPNEDYPLIADVLSMTTSNNFCVGGGTDGIIDIFDFERPTSGDISRFSPVLKVQIIAVAQNPVHHLIYTYHSSKPPSTTKVQRSDPYHLPFVEL</sequence>
<evidence type="ECO:0000313" key="2">
    <source>
        <dbReference type="Proteomes" id="UP000521943"/>
    </source>
</evidence>
<proteinExistence type="predicted"/>
<organism evidence="1 2">
    <name type="scientific">Ephemerocybe angulata</name>
    <dbReference type="NCBI Taxonomy" id="980116"/>
    <lineage>
        <taxon>Eukaryota</taxon>
        <taxon>Fungi</taxon>
        <taxon>Dikarya</taxon>
        <taxon>Basidiomycota</taxon>
        <taxon>Agaricomycotina</taxon>
        <taxon>Agaricomycetes</taxon>
        <taxon>Agaricomycetidae</taxon>
        <taxon>Agaricales</taxon>
        <taxon>Agaricineae</taxon>
        <taxon>Psathyrellaceae</taxon>
        <taxon>Ephemerocybe</taxon>
    </lineage>
</organism>
<name>A0A8H6LXM8_9AGAR</name>
<dbReference type="EMBL" id="JACGCI010000077">
    <property type="protein sequence ID" value="KAF6747813.1"/>
    <property type="molecule type" value="Genomic_DNA"/>
</dbReference>
<dbReference type="AlphaFoldDB" id="A0A8H6LXM8"/>
<dbReference type="OrthoDB" id="3046414at2759"/>
<keyword evidence="2" id="KW-1185">Reference proteome</keyword>
<gene>
    <name evidence="1" type="ORF">DFP72DRAFT_821264</name>
</gene>
<dbReference type="Proteomes" id="UP000521943">
    <property type="component" value="Unassembled WGS sequence"/>
</dbReference>
<accession>A0A8H6LXM8</accession>
<protein>
    <submittedName>
        <fullName evidence="1">Uncharacterized protein</fullName>
    </submittedName>
</protein>